<keyword evidence="3" id="KW-1185">Reference proteome</keyword>
<evidence type="ECO:0000259" key="1">
    <source>
        <dbReference type="Pfam" id="PF10545"/>
    </source>
</evidence>
<gene>
    <name evidence="2" type="ORF">ALC62_13309</name>
</gene>
<proteinExistence type="predicted"/>
<dbReference type="EMBL" id="KQ978241">
    <property type="protein sequence ID" value="KYM96039.1"/>
    <property type="molecule type" value="Genomic_DNA"/>
</dbReference>
<name>A0A151IA90_9HYME</name>
<evidence type="ECO:0000313" key="3">
    <source>
        <dbReference type="Proteomes" id="UP000078542"/>
    </source>
</evidence>
<dbReference type="Proteomes" id="UP000078542">
    <property type="component" value="Unassembled WGS sequence"/>
</dbReference>
<sequence>MSQEQDYYQDYEYLDDTECINQSDTENVDPNTYSSQLTLQEFDEILILEVQERPCLWDQRLDIKMRGINAIRKAWEAVAKVLSMYIYILFIFYICCKLKNCCTYYLI</sequence>
<evidence type="ECO:0000313" key="2">
    <source>
        <dbReference type="EMBL" id="KYM96039.1"/>
    </source>
</evidence>
<protein>
    <recommendedName>
        <fullName evidence="1">MADF domain-containing protein</fullName>
    </recommendedName>
</protein>
<organism evidence="2 3">
    <name type="scientific">Cyphomyrmex costatus</name>
    <dbReference type="NCBI Taxonomy" id="456900"/>
    <lineage>
        <taxon>Eukaryota</taxon>
        <taxon>Metazoa</taxon>
        <taxon>Ecdysozoa</taxon>
        <taxon>Arthropoda</taxon>
        <taxon>Hexapoda</taxon>
        <taxon>Insecta</taxon>
        <taxon>Pterygota</taxon>
        <taxon>Neoptera</taxon>
        <taxon>Endopterygota</taxon>
        <taxon>Hymenoptera</taxon>
        <taxon>Apocrita</taxon>
        <taxon>Aculeata</taxon>
        <taxon>Formicoidea</taxon>
        <taxon>Formicidae</taxon>
        <taxon>Myrmicinae</taxon>
        <taxon>Cyphomyrmex</taxon>
    </lineage>
</organism>
<dbReference type="AlphaFoldDB" id="A0A151IA90"/>
<reference evidence="2 3" key="1">
    <citation type="submission" date="2016-03" db="EMBL/GenBank/DDBJ databases">
        <title>Cyphomyrmex costatus WGS genome.</title>
        <authorList>
            <person name="Nygaard S."/>
            <person name="Hu H."/>
            <person name="Boomsma J."/>
            <person name="Zhang G."/>
        </authorList>
    </citation>
    <scope>NUCLEOTIDE SEQUENCE [LARGE SCALE GENOMIC DNA]</scope>
    <source>
        <strain evidence="2">MS0001</strain>
        <tissue evidence="2">Whole body</tissue>
    </source>
</reference>
<dbReference type="InterPro" id="IPR006578">
    <property type="entry name" value="MADF-dom"/>
</dbReference>
<feature type="domain" description="MADF" evidence="1">
    <location>
        <begin position="46"/>
        <end position="83"/>
    </location>
</feature>
<accession>A0A151IA90</accession>
<dbReference type="Pfam" id="PF10545">
    <property type="entry name" value="MADF_DNA_bdg"/>
    <property type="match status" value="1"/>
</dbReference>